<sequence>MGLPERTRKNVVEIACQLFMMGLVVDAILFVVAPWTWQDIFKKLN</sequence>
<name>A0A0G1RMG0_9BACT</name>
<feature type="transmembrane region" description="Helical" evidence="1">
    <location>
        <begin position="12"/>
        <end position="37"/>
    </location>
</feature>
<evidence type="ECO:0000256" key="1">
    <source>
        <dbReference type="SAM" id="Phobius"/>
    </source>
</evidence>
<organism evidence="2 3">
    <name type="scientific">Candidatus Amesbacteria bacterium GW2011_GWA2_47_11b</name>
    <dbReference type="NCBI Taxonomy" id="1618358"/>
    <lineage>
        <taxon>Bacteria</taxon>
        <taxon>Candidatus Amesiibacteriota</taxon>
    </lineage>
</organism>
<protein>
    <submittedName>
        <fullName evidence="2">Uncharacterized protein</fullName>
    </submittedName>
</protein>
<evidence type="ECO:0000313" key="3">
    <source>
        <dbReference type="Proteomes" id="UP000034307"/>
    </source>
</evidence>
<dbReference type="Proteomes" id="UP000034307">
    <property type="component" value="Unassembled WGS sequence"/>
</dbReference>
<keyword evidence="1" id="KW-1133">Transmembrane helix</keyword>
<dbReference type="STRING" id="1618358.UX80_C0004G0028"/>
<comment type="caution">
    <text evidence="2">The sequence shown here is derived from an EMBL/GenBank/DDBJ whole genome shotgun (WGS) entry which is preliminary data.</text>
</comment>
<gene>
    <name evidence="2" type="ORF">UX80_C0004G0028</name>
</gene>
<keyword evidence="1" id="KW-0812">Transmembrane</keyword>
<evidence type="ECO:0000313" key="2">
    <source>
        <dbReference type="EMBL" id="KKU58277.1"/>
    </source>
</evidence>
<dbReference type="EMBL" id="LCNO01000004">
    <property type="protein sequence ID" value="KKU58277.1"/>
    <property type="molecule type" value="Genomic_DNA"/>
</dbReference>
<reference evidence="2 3" key="1">
    <citation type="journal article" date="2015" name="Nature">
        <title>rRNA introns, odd ribosomes, and small enigmatic genomes across a large radiation of phyla.</title>
        <authorList>
            <person name="Brown C.T."/>
            <person name="Hug L.A."/>
            <person name="Thomas B.C."/>
            <person name="Sharon I."/>
            <person name="Castelle C.J."/>
            <person name="Singh A."/>
            <person name="Wilkins M.J."/>
            <person name="Williams K.H."/>
            <person name="Banfield J.F."/>
        </authorList>
    </citation>
    <scope>NUCLEOTIDE SEQUENCE [LARGE SCALE GENOMIC DNA]</scope>
</reference>
<accession>A0A0G1RMG0</accession>
<proteinExistence type="predicted"/>
<keyword evidence="1" id="KW-0472">Membrane</keyword>
<dbReference type="AlphaFoldDB" id="A0A0G1RMG0"/>